<sequence>MICGLLGTTSTQVVVNGMADGLIFNHRGLWKGDPLSPLLFGTIMGVLHLLFERTVTDGLLTKLAASGFRHRTSIYADKVVTLIRPTKGDLLTCASTVDDFGVTSGLRTNLAKCSIHPIRCMSEQVDLARPVARGAKVEDIAPYVVTLVSKRRANACLIKGGLAGGWLKHCGPNLEDKKQRIRFSRELPPSIRRHSVTRRPSSSSSSPQLAPFPPQDARQGVRSGPRARRSEPQIDGEATAARLGASSFYPTSLNIRRHPPPFSTLLTDGLPLPSR</sequence>
<evidence type="ECO:0008006" key="4">
    <source>
        <dbReference type="Google" id="ProtNLM"/>
    </source>
</evidence>
<dbReference type="EMBL" id="JAUUTY010000005">
    <property type="protein sequence ID" value="KAK1626974.1"/>
    <property type="molecule type" value="Genomic_DNA"/>
</dbReference>
<dbReference type="AlphaFoldDB" id="A0AAD8VYF7"/>
<gene>
    <name evidence="2" type="ORF">QYE76_001289</name>
</gene>
<dbReference type="Proteomes" id="UP001231189">
    <property type="component" value="Unassembled WGS sequence"/>
</dbReference>
<evidence type="ECO:0000256" key="1">
    <source>
        <dbReference type="SAM" id="MobiDB-lite"/>
    </source>
</evidence>
<evidence type="ECO:0000313" key="2">
    <source>
        <dbReference type="EMBL" id="KAK1626974.1"/>
    </source>
</evidence>
<protein>
    <recommendedName>
        <fullName evidence="4">Reverse transcriptase domain-containing protein</fullName>
    </recommendedName>
</protein>
<name>A0AAD8VYF7_LOLMU</name>
<keyword evidence="3" id="KW-1185">Reference proteome</keyword>
<comment type="caution">
    <text evidence="2">The sequence shown here is derived from an EMBL/GenBank/DDBJ whole genome shotgun (WGS) entry which is preliminary data.</text>
</comment>
<reference evidence="2" key="1">
    <citation type="submission" date="2023-07" db="EMBL/GenBank/DDBJ databases">
        <title>A chromosome-level genome assembly of Lolium multiflorum.</title>
        <authorList>
            <person name="Chen Y."/>
            <person name="Copetti D."/>
            <person name="Kolliker R."/>
            <person name="Studer B."/>
        </authorList>
    </citation>
    <scope>NUCLEOTIDE SEQUENCE</scope>
    <source>
        <strain evidence="2">02402/16</strain>
        <tissue evidence="2">Leaf</tissue>
    </source>
</reference>
<feature type="region of interest" description="Disordered" evidence="1">
    <location>
        <begin position="181"/>
        <end position="275"/>
    </location>
</feature>
<evidence type="ECO:0000313" key="3">
    <source>
        <dbReference type="Proteomes" id="UP001231189"/>
    </source>
</evidence>
<feature type="compositionally biased region" description="Low complexity" evidence="1">
    <location>
        <begin position="198"/>
        <end position="209"/>
    </location>
</feature>
<accession>A0AAD8VYF7</accession>
<organism evidence="2 3">
    <name type="scientific">Lolium multiflorum</name>
    <name type="common">Italian ryegrass</name>
    <name type="synonym">Lolium perenne subsp. multiflorum</name>
    <dbReference type="NCBI Taxonomy" id="4521"/>
    <lineage>
        <taxon>Eukaryota</taxon>
        <taxon>Viridiplantae</taxon>
        <taxon>Streptophyta</taxon>
        <taxon>Embryophyta</taxon>
        <taxon>Tracheophyta</taxon>
        <taxon>Spermatophyta</taxon>
        <taxon>Magnoliopsida</taxon>
        <taxon>Liliopsida</taxon>
        <taxon>Poales</taxon>
        <taxon>Poaceae</taxon>
        <taxon>BOP clade</taxon>
        <taxon>Pooideae</taxon>
        <taxon>Poodae</taxon>
        <taxon>Poeae</taxon>
        <taxon>Poeae Chloroplast Group 2 (Poeae type)</taxon>
        <taxon>Loliodinae</taxon>
        <taxon>Loliinae</taxon>
        <taxon>Lolium</taxon>
    </lineage>
</organism>
<proteinExistence type="predicted"/>